<evidence type="ECO:0000256" key="1">
    <source>
        <dbReference type="ARBA" id="ARBA00000085"/>
    </source>
</evidence>
<dbReference type="SMART" id="SM00387">
    <property type="entry name" value="HATPase_c"/>
    <property type="match status" value="1"/>
</dbReference>
<dbReference type="KEGG" id="pars:DRW48_03875"/>
<dbReference type="InterPro" id="IPR035965">
    <property type="entry name" value="PAS-like_dom_sf"/>
</dbReference>
<dbReference type="Pfam" id="PF02518">
    <property type="entry name" value="HATPase_c"/>
    <property type="match status" value="1"/>
</dbReference>
<evidence type="ECO:0000256" key="2">
    <source>
        <dbReference type="ARBA" id="ARBA00012438"/>
    </source>
</evidence>
<dbReference type="InterPro" id="IPR036890">
    <property type="entry name" value="HATPase_C_sf"/>
</dbReference>
<dbReference type="CDD" id="cd00156">
    <property type="entry name" value="REC"/>
    <property type="match status" value="1"/>
</dbReference>
<dbReference type="InterPro" id="IPR013656">
    <property type="entry name" value="PAS_4"/>
</dbReference>
<evidence type="ECO:0000259" key="5">
    <source>
        <dbReference type="PROSITE" id="PS50109"/>
    </source>
</evidence>
<dbReference type="AlphaFoldDB" id="A0A344PHV0"/>
<evidence type="ECO:0000313" key="8">
    <source>
        <dbReference type="Proteomes" id="UP000252023"/>
    </source>
</evidence>
<accession>A0A344PHV0</accession>
<sequence>MPSDAATRAALTQSGLNLIPQAISIFDANLRLAACNRSYRVMFTLPEELTVPGASFEDTIQFLVERGEYGAVPDIEDAVRQRVDQARTFQPHYMERTRANGRTISVEGAPLSEGGWIAVYTDITDIRRHEAMLRARSDELSGQVLDHTERLSAANRALAATNAALEEAKRVLTEAEARTRHVTAMVPAHIAHMDAAHRYTFSNNQLSEVFPGAAHQVIGLTAAEALGEATWARIAPQMERALAGDPQVFEITHEPSLRRVRVALTPDPGGPGVYILSTDVTAEVQAREALTHAARRALGAQLTSGLAHDFGNLLTIILALQDRLARATLPQTAADDVAATIAAARRGTALLSGLAAITAPRQIVTRPTDLTALLSDLAAMARPSLGAGTTLELALELPGGPAMIDPGPLQDSLLNLIFNARDAMQAQGGGQVTLAARLAGPWLELSVTDTGPGFAPGTIEQATQPFFTTKTGQGSGLGLSMVYDQTKLAGGTLRLRNTGTGARVTIRLPWRPVMPRMVLLVDDEAAIRAQVRDWLTAMGHAVIEAASLSEARDLADLPGLSLVLSDLQLGDGLGLELAGGPLPALLMTSLPPEHPLRAGARVPVLQKPLDPATLAAALTEIPDAR</sequence>
<dbReference type="InterPro" id="IPR005467">
    <property type="entry name" value="His_kinase_dom"/>
</dbReference>
<feature type="modified residue" description="4-aspartylphosphate" evidence="3">
    <location>
        <position position="566"/>
    </location>
</feature>
<name>A0A344PHV0_9RHOB</name>
<comment type="catalytic activity">
    <reaction evidence="1">
        <text>ATP + protein L-histidine = ADP + protein N-phospho-L-histidine.</text>
        <dbReference type="EC" id="2.7.13.3"/>
    </reaction>
</comment>
<dbReference type="SUPFAM" id="SSF52172">
    <property type="entry name" value="CheY-like"/>
    <property type="match status" value="1"/>
</dbReference>
<dbReference type="PANTHER" id="PTHR43065">
    <property type="entry name" value="SENSOR HISTIDINE KINASE"/>
    <property type="match status" value="1"/>
</dbReference>
<evidence type="ECO:0000259" key="6">
    <source>
        <dbReference type="PROSITE" id="PS50110"/>
    </source>
</evidence>
<dbReference type="SUPFAM" id="SSF55874">
    <property type="entry name" value="ATPase domain of HSP90 chaperone/DNA topoisomerase II/histidine kinase"/>
    <property type="match status" value="1"/>
</dbReference>
<feature type="domain" description="Response regulatory" evidence="6">
    <location>
        <begin position="517"/>
        <end position="622"/>
    </location>
</feature>
<evidence type="ECO:0000256" key="4">
    <source>
        <dbReference type="SAM" id="Coils"/>
    </source>
</evidence>
<reference evidence="8" key="1">
    <citation type="submission" date="2018-07" db="EMBL/GenBank/DDBJ databases">
        <title>Genome sequencing of Paracoccus sp. SC2-6.</title>
        <authorList>
            <person name="Heo J."/>
            <person name="Kim S.-J."/>
            <person name="Kwon S.-W."/>
        </authorList>
    </citation>
    <scope>NUCLEOTIDE SEQUENCE [LARGE SCALE GENOMIC DNA]</scope>
    <source>
        <strain evidence="8">SC2-6</strain>
    </source>
</reference>
<keyword evidence="3" id="KW-0597">Phosphoprotein</keyword>
<protein>
    <recommendedName>
        <fullName evidence="2">histidine kinase</fullName>
        <ecNumber evidence="2">2.7.13.3</ecNumber>
    </recommendedName>
</protein>
<dbReference type="RefSeq" id="WP_114075274.1">
    <property type="nucleotide sequence ID" value="NZ_CP030918.1"/>
</dbReference>
<dbReference type="Proteomes" id="UP000252023">
    <property type="component" value="Chromosome"/>
</dbReference>
<dbReference type="Pfam" id="PF08448">
    <property type="entry name" value="PAS_4"/>
    <property type="match status" value="1"/>
</dbReference>
<proteinExistence type="predicted"/>
<dbReference type="EC" id="2.7.13.3" evidence="2"/>
<dbReference type="PRINTS" id="PR00344">
    <property type="entry name" value="BCTRLSENSOR"/>
</dbReference>
<dbReference type="Gene3D" id="3.40.50.2300">
    <property type="match status" value="1"/>
</dbReference>
<keyword evidence="4" id="KW-0175">Coiled coil</keyword>
<dbReference type="PROSITE" id="PS50109">
    <property type="entry name" value="HIS_KIN"/>
    <property type="match status" value="1"/>
</dbReference>
<gene>
    <name evidence="7" type="ORF">DRW48_03875</name>
</gene>
<dbReference type="SMART" id="SM00448">
    <property type="entry name" value="REC"/>
    <property type="match status" value="1"/>
</dbReference>
<dbReference type="InterPro" id="IPR011006">
    <property type="entry name" value="CheY-like_superfamily"/>
</dbReference>
<organism evidence="7 8">
    <name type="scientific">Paracoccus suum</name>
    <dbReference type="NCBI Taxonomy" id="2259340"/>
    <lineage>
        <taxon>Bacteria</taxon>
        <taxon>Pseudomonadati</taxon>
        <taxon>Pseudomonadota</taxon>
        <taxon>Alphaproteobacteria</taxon>
        <taxon>Rhodobacterales</taxon>
        <taxon>Paracoccaceae</taxon>
        <taxon>Paracoccus</taxon>
    </lineage>
</organism>
<dbReference type="EMBL" id="CP030918">
    <property type="protein sequence ID" value="AXC48955.1"/>
    <property type="molecule type" value="Genomic_DNA"/>
</dbReference>
<dbReference type="OrthoDB" id="9796100at2"/>
<feature type="coiled-coil region" evidence="4">
    <location>
        <begin position="151"/>
        <end position="178"/>
    </location>
</feature>
<evidence type="ECO:0000313" key="7">
    <source>
        <dbReference type="EMBL" id="AXC48955.1"/>
    </source>
</evidence>
<dbReference type="InterPro" id="IPR003594">
    <property type="entry name" value="HATPase_dom"/>
</dbReference>
<dbReference type="Gene3D" id="3.30.565.10">
    <property type="entry name" value="Histidine kinase-like ATPase, C-terminal domain"/>
    <property type="match status" value="1"/>
</dbReference>
<dbReference type="Gene3D" id="3.30.450.20">
    <property type="entry name" value="PAS domain"/>
    <property type="match status" value="2"/>
</dbReference>
<dbReference type="InterPro" id="IPR001789">
    <property type="entry name" value="Sig_transdc_resp-reg_receiver"/>
</dbReference>
<keyword evidence="8" id="KW-1185">Reference proteome</keyword>
<feature type="domain" description="Histidine kinase" evidence="5">
    <location>
        <begin position="305"/>
        <end position="512"/>
    </location>
</feature>
<dbReference type="GO" id="GO:0000160">
    <property type="term" value="P:phosphorelay signal transduction system"/>
    <property type="evidence" value="ECO:0007669"/>
    <property type="project" value="InterPro"/>
</dbReference>
<dbReference type="PROSITE" id="PS50110">
    <property type="entry name" value="RESPONSE_REGULATORY"/>
    <property type="match status" value="1"/>
</dbReference>
<dbReference type="GO" id="GO:0004673">
    <property type="term" value="F:protein histidine kinase activity"/>
    <property type="evidence" value="ECO:0007669"/>
    <property type="project" value="UniProtKB-EC"/>
</dbReference>
<evidence type="ECO:0000256" key="3">
    <source>
        <dbReference type="PROSITE-ProRule" id="PRU00169"/>
    </source>
</evidence>
<dbReference type="InterPro" id="IPR004358">
    <property type="entry name" value="Sig_transdc_His_kin-like_C"/>
</dbReference>
<dbReference type="SUPFAM" id="SSF55785">
    <property type="entry name" value="PYP-like sensor domain (PAS domain)"/>
    <property type="match status" value="2"/>
</dbReference>
<dbReference type="PANTHER" id="PTHR43065:SF42">
    <property type="entry name" value="TWO-COMPONENT SENSOR PPRA"/>
    <property type="match status" value="1"/>
</dbReference>
<dbReference type="Pfam" id="PF12860">
    <property type="entry name" value="PAS_7"/>
    <property type="match status" value="1"/>
</dbReference>